<name>A0A2P1H6E2_DIPCN</name>
<dbReference type="AlphaFoldDB" id="A0A2P1H6E2"/>
<protein>
    <submittedName>
        <fullName evidence="2">NADH dehydrogenase subunit 4L</fullName>
    </submittedName>
</protein>
<feature type="transmembrane region" description="Helical" evidence="1">
    <location>
        <begin position="29"/>
        <end position="47"/>
    </location>
</feature>
<proteinExistence type="predicted"/>
<geneLocation type="mitochondrion" evidence="2"/>
<accession>A0A2P1H6E2</accession>
<evidence type="ECO:0000256" key="1">
    <source>
        <dbReference type="SAM" id="Phobius"/>
    </source>
</evidence>
<dbReference type="Pfam" id="PF06235">
    <property type="entry name" value="NAD4L"/>
    <property type="match status" value="1"/>
</dbReference>
<keyword evidence="1" id="KW-0472">Membrane</keyword>
<reference evidence="2" key="1">
    <citation type="submission" date="2017-11" db="EMBL/GenBank/DDBJ databases">
        <title>Molecular characterization of Dipylidium caninum: Application to molecular detection and genetic analysis supporting two distinct species.</title>
        <authorList>
            <person name="Beugnet F."/>
            <person name="Fourie J."/>
            <person name="Crafford D."/>
            <person name="Guillot J."/>
            <person name="Rehbein S."/>
            <person name="Labuschagne M."/>
        </authorList>
    </citation>
    <scope>NUCLEOTIDE SEQUENCE</scope>
    <source>
        <strain evidence="2">R166</strain>
    </source>
</reference>
<dbReference type="EMBL" id="MG587892">
    <property type="protein sequence ID" value="AVN67106.1"/>
    <property type="molecule type" value="Genomic_DNA"/>
</dbReference>
<gene>
    <name evidence="2" type="primary">ND4L</name>
</gene>
<keyword evidence="1" id="KW-0812">Transmembrane</keyword>
<sequence length="86" mass="9887">MVSLFLLLFSIICFSYFLSLNRFLNSLIILENFNVVLLLFCLLSVIYDSHMLFIILMVVSTVEVIMGLVILTRVWECSTGLELVSF</sequence>
<keyword evidence="1" id="KW-1133">Transmembrane helix</keyword>
<keyword evidence="2" id="KW-0496">Mitochondrion</keyword>
<organism evidence="2">
    <name type="scientific">Dipylidium caninum</name>
    <name type="common">Double-pored dog tapeworm</name>
    <dbReference type="NCBI Taxonomy" id="66787"/>
    <lineage>
        <taxon>Eukaryota</taxon>
        <taxon>Metazoa</taxon>
        <taxon>Spiralia</taxon>
        <taxon>Lophotrochozoa</taxon>
        <taxon>Platyhelminthes</taxon>
        <taxon>Cestoda</taxon>
        <taxon>Eucestoda</taxon>
        <taxon>Cyclophyllidea</taxon>
        <taxon>Dipylidiidae</taxon>
        <taxon>Dipylidium</taxon>
    </lineage>
</organism>
<evidence type="ECO:0000313" key="2">
    <source>
        <dbReference type="EMBL" id="AVN67106.1"/>
    </source>
</evidence>
<feature type="transmembrane region" description="Helical" evidence="1">
    <location>
        <begin position="54"/>
        <end position="75"/>
    </location>
</feature>
<dbReference type="InterPro" id="IPR009356">
    <property type="entry name" value="NAD_DH_su4L"/>
</dbReference>